<protein>
    <recommendedName>
        <fullName evidence="1">ABM domain-containing protein</fullName>
    </recommendedName>
</protein>
<evidence type="ECO:0000313" key="2">
    <source>
        <dbReference type="EMBL" id="GAA1701320.1"/>
    </source>
</evidence>
<dbReference type="Pfam" id="PF03992">
    <property type="entry name" value="ABM"/>
    <property type="match status" value="1"/>
</dbReference>
<accession>A0ABP4U9N1</accession>
<dbReference type="PROSITE" id="PS51725">
    <property type="entry name" value="ABM"/>
    <property type="match status" value="1"/>
</dbReference>
<dbReference type="PANTHER" id="PTHR33336">
    <property type="entry name" value="QUINOL MONOOXYGENASE YGIN-RELATED"/>
    <property type="match status" value="1"/>
</dbReference>
<sequence>MLYVYGGILVDPARKEEVTAKAAVFAAKCREEEGCVEYNLSWNAENENYLRLLEIWEPSESHLAHVQQPHVLEWTEFIQSAAAAAPDFTKYIVDVIEG</sequence>
<evidence type="ECO:0000313" key="3">
    <source>
        <dbReference type="Proteomes" id="UP001501690"/>
    </source>
</evidence>
<dbReference type="InterPro" id="IPR050744">
    <property type="entry name" value="AI-2_Isomerase_LsrG"/>
</dbReference>
<keyword evidence="3" id="KW-1185">Reference proteome</keyword>
<dbReference type="Proteomes" id="UP001501690">
    <property type="component" value="Unassembled WGS sequence"/>
</dbReference>
<dbReference type="EMBL" id="BAAAPL010000002">
    <property type="protein sequence ID" value="GAA1701320.1"/>
    <property type="molecule type" value="Genomic_DNA"/>
</dbReference>
<name>A0ABP4U9N1_9MICO</name>
<proteinExistence type="predicted"/>
<dbReference type="InterPro" id="IPR011008">
    <property type="entry name" value="Dimeric_a/b-barrel"/>
</dbReference>
<evidence type="ECO:0000259" key="1">
    <source>
        <dbReference type="PROSITE" id="PS51725"/>
    </source>
</evidence>
<gene>
    <name evidence="2" type="ORF">GCM10009808_19020</name>
</gene>
<dbReference type="PANTHER" id="PTHR33336:SF15">
    <property type="entry name" value="ABM DOMAIN-CONTAINING PROTEIN"/>
    <property type="match status" value="1"/>
</dbReference>
<dbReference type="SUPFAM" id="SSF54909">
    <property type="entry name" value="Dimeric alpha+beta barrel"/>
    <property type="match status" value="1"/>
</dbReference>
<feature type="domain" description="ABM" evidence="1">
    <location>
        <begin position="2"/>
        <end position="93"/>
    </location>
</feature>
<dbReference type="InterPro" id="IPR007138">
    <property type="entry name" value="ABM_dom"/>
</dbReference>
<dbReference type="RefSeq" id="WP_344071947.1">
    <property type="nucleotide sequence ID" value="NZ_BAAAPL010000002.1"/>
</dbReference>
<organism evidence="2 3">
    <name type="scientific">Microbacterium sediminicola</name>
    <dbReference type="NCBI Taxonomy" id="415210"/>
    <lineage>
        <taxon>Bacteria</taxon>
        <taxon>Bacillati</taxon>
        <taxon>Actinomycetota</taxon>
        <taxon>Actinomycetes</taxon>
        <taxon>Micrococcales</taxon>
        <taxon>Microbacteriaceae</taxon>
        <taxon>Microbacterium</taxon>
    </lineage>
</organism>
<reference evidence="3" key="1">
    <citation type="journal article" date="2019" name="Int. J. Syst. Evol. Microbiol.">
        <title>The Global Catalogue of Microorganisms (GCM) 10K type strain sequencing project: providing services to taxonomists for standard genome sequencing and annotation.</title>
        <authorList>
            <consortium name="The Broad Institute Genomics Platform"/>
            <consortium name="The Broad Institute Genome Sequencing Center for Infectious Disease"/>
            <person name="Wu L."/>
            <person name="Ma J."/>
        </authorList>
    </citation>
    <scope>NUCLEOTIDE SEQUENCE [LARGE SCALE GENOMIC DNA]</scope>
    <source>
        <strain evidence="3">JCM 15577</strain>
    </source>
</reference>
<comment type="caution">
    <text evidence="2">The sequence shown here is derived from an EMBL/GenBank/DDBJ whole genome shotgun (WGS) entry which is preliminary data.</text>
</comment>
<dbReference type="Gene3D" id="3.30.70.100">
    <property type="match status" value="1"/>
</dbReference>